<dbReference type="PANTHER" id="PTHR42837">
    <property type="entry name" value="REGULATOR OF SIGMA-E PROTEASE RSEP"/>
    <property type="match status" value="1"/>
</dbReference>
<feature type="transmembrane region" description="Helical" evidence="11">
    <location>
        <begin position="292"/>
        <end position="311"/>
    </location>
</feature>
<evidence type="ECO:0000256" key="5">
    <source>
        <dbReference type="ARBA" id="ARBA00022692"/>
    </source>
</evidence>
<dbReference type="SUPFAM" id="SSF50156">
    <property type="entry name" value="PDZ domain-like"/>
    <property type="match status" value="1"/>
</dbReference>
<dbReference type="Pfam" id="PF02163">
    <property type="entry name" value="Peptidase_M50"/>
    <property type="match status" value="1"/>
</dbReference>
<evidence type="ECO:0000256" key="7">
    <source>
        <dbReference type="ARBA" id="ARBA00022833"/>
    </source>
</evidence>
<evidence type="ECO:0000256" key="10">
    <source>
        <dbReference type="ARBA" id="ARBA00023136"/>
    </source>
</evidence>
<dbReference type="EMBL" id="CP001804">
    <property type="protein sequence ID" value="ACY17555.1"/>
    <property type="molecule type" value="Genomic_DNA"/>
</dbReference>
<dbReference type="PANTHER" id="PTHR42837:SF2">
    <property type="entry name" value="MEMBRANE METALLOPROTEASE ARASP2, CHLOROPLASTIC-RELATED"/>
    <property type="match status" value="1"/>
</dbReference>
<evidence type="ECO:0000256" key="3">
    <source>
        <dbReference type="ARBA" id="ARBA00007931"/>
    </source>
</evidence>
<gene>
    <name evidence="13" type="ordered locus">Hoch_5067</name>
</gene>
<proteinExistence type="inferred from homology"/>
<evidence type="ECO:0000256" key="6">
    <source>
        <dbReference type="ARBA" id="ARBA00022801"/>
    </source>
</evidence>
<dbReference type="CDD" id="cd06163">
    <property type="entry name" value="S2P-M50_PDZ_RseP-like"/>
    <property type="match status" value="1"/>
</dbReference>
<dbReference type="HOGENOM" id="CLU_025778_1_3_7"/>
<evidence type="ECO:0000256" key="8">
    <source>
        <dbReference type="ARBA" id="ARBA00022989"/>
    </source>
</evidence>
<evidence type="ECO:0000256" key="11">
    <source>
        <dbReference type="SAM" id="Phobius"/>
    </source>
</evidence>
<organism evidence="13 14">
    <name type="scientific">Haliangium ochraceum (strain DSM 14365 / JCM 11303 / SMP-2)</name>
    <dbReference type="NCBI Taxonomy" id="502025"/>
    <lineage>
        <taxon>Bacteria</taxon>
        <taxon>Pseudomonadati</taxon>
        <taxon>Myxococcota</taxon>
        <taxon>Polyangia</taxon>
        <taxon>Haliangiales</taxon>
        <taxon>Kofleriaceae</taxon>
        <taxon>Haliangium</taxon>
    </lineage>
</organism>
<evidence type="ECO:0000256" key="9">
    <source>
        <dbReference type="ARBA" id="ARBA00023049"/>
    </source>
</evidence>
<evidence type="ECO:0000256" key="4">
    <source>
        <dbReference type="ARBA" id="ARBA00022670"/>
    </source>
</evidence>
<dbReference type="Gene3D" id="2.30.42.10">
    <property type="match status" value="1"/>
</dbReference>
<dbReference type="AlphaFoldDB" id="D0LVJ4"/>
<protein>
    <submittedName>
        <fullName evidence="13">Membrane-associated zinc metalloprotease</fullName>
    </submittedName>
</protein>
<dbReference type="Proteomes" id="UP000001880">
    <property type="component" value="Chromosome"/>
</dbReference>
<dbReference type="GO" id="GO:0004222">
    <property type="term" value="F:metalloendopeptidase activity"/>
    <property type="evidence" value="ECO:0007669"/>
    <property type="project" value="InterPro"/>
</dbReference>
<dbReference type="KEGG" id="hoh:Hoch_5067"/>
<comment type="similarity">
    <text evidence="3">Belongs to the peptidase M50B family.</text>
</comment>
<evidence type="ECO:0000313" key="14">
    <source>
        <dbReference type="Proteomes" id="UP000001880"/>
    </source>
</evidence>
<dbReference type="OrthoDB" id="9782003at2"/>
<feature type="transmembrane region" description="Helical" evidence="11">
    <location>
        <begin position="338"/>
        <end position="357"/>
    </location>
</feature>
<evidence type="ECO:0000259" key="12">
    <source>
        <dbReference type="Pfam" id="PF02163"/>
    </source>
</evidence>
<keyword evidence="14" id="KW-1185">Reference proteome</keyword>
<keyword evidence="4 13" id="KW-0645">Protease</keyword>
<accession>D0LVJ4</accession>
<evidence type="ECO:0000313" key="13">
    <source>
        <dbReference type="EMBL" id="ACY17555.1"/>
    </source>
</evidence>
<evidence type="ECO:0000256" key="2">
    <source>
        <dbReference type="ARBA" id="ARBA00004141"/>
    </source>
</evidence>
<keyword evidence="9 13" id="KW-0482">Metalloprotease</keyword>
<comment type="subcellular location">
    <subcellularLocation>
        <location evidence="2">Membrane</location>
        <topology evidence="2">Multi-pass membrane protein</topology>
    </subcellularLocation>
</comment>
<evidence type="ECO:0000256" key="1">
    <source>
        <dbReference type="ARBA" id="ARBA00001947"/>
    </source>
</evidence>
<dbReference type="GO" id="GO:0006508">
    <property type="term" value="P:proteolysis"/>
    <property type="evidence" value="ECO:0007669"/>
    <property type="project" value="UniProtKB-KW"/>
</dbReference>
<feature type="domain" description="Peptidase M50" evidence="12">
    <location>
        <begin position="6"/>
        <end position="350"/>
    </location>
</feature>
<keyword evidence="5 11" id="KW-0812">Transmembrane</keyword>
<dbReference type="STRING" id="502025.Hoch_5067"/>
<keyword evidence="8 11" id="KW-1133">Transmembrane helix</keyword>
<feature type="transmembrane region" description="Helical" evidence="11">
    <location>
        <begin position="92"/>
        <end position="116"/>
    </location>
</feature>
<keyword evidence="7" id="KW-0862">Zinc</keyword>
<dbReference type="InterPro" id="IPR036034">
    <property type="entry name" value="PDZ_sf"/>
</dbReference>
<dbReference type="InterPro" id="IPR008915">
    <property type="entry name" value="Peptidase_M50"/>
</dbReference>
<comment type="cofactor">
    <cofactor evidence="1">
        <name>Zn(2+)</name>
        <dbReference type="ChEBI" id="CHEBI:29105"/>
    </cofactor>
</comment>
<dbReference type="InterPro" id="IPR004387">
    <property type="entry name" value="Pept_M50_Zn"/>
</dbReference>
<dbReference type="RefSeq" id="WP_012830147.1">
    <property type="nucleotide sequence ID" value="NC_013440.1"/>
</dbReference>
<keyword evidence="6" id="KW-0378">Hydrolase</keyword>
<dbReference type="GO" id="GO:0016020">
    <property type="term" value="C:membrane"/>
    <property type="evidence" value="ECO:0007669"/>
    <property type="project" value="UniProtKB-SubCell"/>
</dbReference>
<reference evidence="13 14" key="1">
    <citation type="journal article" date="2010" name="Stand. Genomic Sci.">
        <title>Complete genome sequence of Haliangium ochraceum type strain (SMP-2).</title>
        <authorList>
            <consortium name="US DOE Joint Genome Institute (JGI-PGF)"/>
            <person name="Ivanova N."/>
            <person name="Daum C."/>
            <person name="Lang E."/>
            <person name="Abt B."/>
            <person name="Kopitz M."/>
            <person name="Saunders E."/>
            <person name="Lapidus A."/>
            <person name="Lucas S."/>
            <person name="Glavina Del Rio T."/>
            <person name="Nolan M."/>
            <person name="Tice H."/>
            <person name="Copeland A."/>
            <person name="Cheng J.F."/>
            <person name="Chen F."/>
            <person name="Bruce D."/>
            <person name="Goodwin L."/>
            <person name="Pitluck S."/>
            <person name="Mavromatis K."/>
            <person name="Pati A."/>
            <person name="Mikhailova N."/>
            <person name="Chen A."/>
            <person name="Palaniappan K."/>
            <person name="Land M."/>
            <person name="Hauser L."/>
            <person name="Chang Y.J."/>
            <person name="Jeffries C.D."/>
            <person name="Detter J.C."/>
            <person name="Brettin T."/>
            <person name="Rohde M."/>
            <person name="Goker M."/>
            <person name="Bristow J."/>
            <person name="Markowitz V."/>
            <person name="Eisen J.A."/>
            <person name="Hugenholtz P."/>
            <person name="Kyrpides N.C."/>
            <person name="Klenk H.P."/>
        </authorList>
    </citation>
    <scope>NUCLEOTIDE SEQUENCE [LARGE SCALE GENOMIC DNA]</scope>
    <source>
        <strain evidence="14">DSM 14365 / CIP 107738 / JCM 11303 / AJ 13395 / SMP-2</strain>
    </source>
</reference>
<sequence>MSVLGAILALSLIIVVHEAGHYLVAKWCKMRVDRFSIGFGPAIASWNRGETKFQLAPIPFGGFVEIRGMNIAEDVPPDDPYAYPNRPTWQRFLTIFAGPGTNYLFATVLAFVLFAVAGVPSGTSHYVVNGVASEGFDAIGKLEPGDQIMAVQRASDSEPQPVYVLLDGKPAEKSLSQLVHESQGAPMQVDVLRDGQAMSFSITARPDQGQINKETGEPQYRLGISLETTRERVGVGLVAAVGYAVEFPIEHTKLALANLYQMIMGEVEAELTGPVGIADVIQQSIRVGWIDAMAMLILLNVLVGLFNLLPIPALDGGRLVFLIYEMATRRRPNPRFEATVHMVGIMVLLVVLVAVTVKDIARIIERL</sequence>
<keyword evidence="10 11" id="KW-0472">Membrane</keyword>
<dbReference type="eggNOG" id="COG0750">
    <property type="taxonomic scope" value="Bacteria"/>
</dbReference>
<name>D0LVJ4_HALO1</name>